<dbReference type="Pfam" id="PF01968">
    <property type="entry name" value="Hydantoinase_A"/>
    <property type="match status" value="1"/>
</dbReference>
<feature type="domain" description="Hydantoinase A/oxoprolinase" evidence="3">
    <location>
        <begin position="239"/>
        <end position="538"/>
    </location>
</feature>
<keyword evidence="8" id="KW-1185">Reference proteome</keyword>
<dbReference type="InterPro" id="IPR003692">
    <property type="entry name" value="Hydantoinase_B"/>
</dbReference>
<dbReference type="GO" id="GO:0006749">
    <property type="term" value="P:glutathione metabolic process"/>
    <property type="evidence" value="ECO:0007669"/>
    <property type="project" value="TreeGrafter"/>
</dbReference>
<dbReference type="Proteomes" id="UP001153636">
    <property type="component" value="Chromosome 5"/>
</dbReference>
<feature type="domain" description="Hydantoinase B/oxoprolinase" evidence="4">
    <location>
        <begin position="740"/>
        <end position="1253"/>
    </location>
</feature>
<evidence type="ECO:0000313" key="8">
    <source>
        <dbReference type="Proteomes" id="UP001153636"/>
    </source>
</evidence>
<feature type="domain" description="Hydantoinase/oxoprolinase N-terminal" evidence="5">
    <location>
        <begin position="10"/>
        <end position="219"/>
    </location>
</feature>
<dbReference type="GO" id="GO:0005829">
    <property type="term" value="C:cytosol"/>
    <property type="evidence" value="ECO:0007669"/>
    <property type="project" value="TreeGrafter"/>
</dbReference>
<evidence type="ECO:0000259" key="5">
    <source>
        <dbReference type="Pfam" id="PF05378"/>
    </source>
</evidence>
<proteinExistence type="inferred from homology"/>
<feature type="region of interest" description="Disordered" evidence="2">
    <location>
        <begin position="1244"/>
        <end position="1278"/>
    </location>
</feature>
<evidence type="ECO:0000256" key="2">
    <source>
        <dbReference type="SAM" id="MobiDB-lite"/>
    </source>
</evidence>
<evidence type="ECO:0008006" key="9">
    <source>
        <dbReference type="Google" id="ProtNLM"/>
    </source>
</evidence>
<dbReference type="Pfam" id="PF02538">
    <property type="entry name" value="Hydantoinase_B"/>
    <property type="match status" value="1"/>
</dbReference>
<dbReference type="GO" id="GO:0017168">
    <property type="term" value="F:5-oxoprolinase (ATP-hydrolyzing) activity"/>
    <property type="evidence" value="ECO:0007669"/>
    <property type="project" value="TreeGrafter"/>
</dbReference>
<dbReference type="Pfam" id="PF05378">
    <property type="entry name" value="Hydant_A_N"/>
    <property type="match status" value="1"/>
</dbReference>
<dbReference type="InterPro" id="IPR008040">
    <property type="entry name" value="Hydant_A_N"/>
</dbReference>
<accession>A0A9P0D7I7</accession>
<evidence type="ECO:0000259" key="4">
    <source>
        <dbReference type="Pfam" id="PF02538"/>
    </source>
</evidence>
<dbReference type="Pfam" id="PF19278">
    <property type="entry name" value="Hydant_A_C"/>
    <property type="match status" value="1"/>
</dbReference>
<dbReference type="InterPro" id="IPR045079">
    <property type="entry name" value="Oxoprolinase-like"/>
</dbReference>
<dbReference type="OrthoDB" id="3643at2759"/>
<evidence type="ECO:0000313" key="7">
    <source>
        <dbReference type="EMBL" id="CAH1111296.1"/>
    </source>
</evidence>
<name>A0A9P0D7I7_9CUCU</name>
<evidence type="ECO:0000259" key="3">
    <source>
        <dbReference type="Pfam" id="PF01968"/>
    </source>
</evidence>
<dbReference type="PANTHER" id="PTHR11365:SF2">
    <property type="entry name" value="5-OXOPROLINASE"/>
    <property type="match status" value="1"/>
</dbReference>
<feature type="domain" description="Acetophenone carboxylase-like C-terminal" evidence="6">
    <location>
        <begin position="560"/>
        <end position="712"/>
    </location>
</feature>
<protein>
    <recommendedName>
        <fullName evidence="9">5-oxoprolinase</fullName>
    </recommendedName>
</protein>
<reference evidence="7" key="1">
    <citation type="submission" date="2022-01" db="EMBL/GenBank/DDBJ databases">
        <authorList>
            <person name="King R."/>
        </authorList>
    </citation>
    <scope>NUCLEOTIDE SEQUENCE</scope>
</reference>
<dbReference type="EMBL" id="OV651817">
    <property type="protein sequence ID" value="CAH1111296.1"/>
    <property type="molecule type" value="Genomic_DNA"/>
</dbReference>
<dbReference type="PANTHER" id="PTHR11365">
    <property type="entry name" value="5-OXOPROLINASE RELATED"/>
    <property type="match status" value="1"/>
</dbReference>
<feature type="compositionally biased region" description="Polar residues" evidence="2">
    <location>
        <begin position="1256"/>
        <end position="1268"/>
    </location>
</feature>
<sequence length="1290" mass="140549">MSGPAKKKFRFAIDRGGTFTDVFAKCPDGRIRVLKLLSEDPQHYDDAPTEGIRRILQEETGNALDSDKHVNSSLIEWIRMGTTVATNALLERKGEKMAFVTNSGCKDILLMGNQARPKIFDLNIRRPEILYEQVLEIDCRVIPVLEDKCKLGTQTKNWRIVEGITGEKFYVTKEINEDEVKKTLLTIKEKGIQSIAVALLHSYTFYEHELLVGKIAKDIGFSHVSLSHQVIPMVRIVPRGFTACADGYLTPHVKKYVNGFSRGFKNKLEGTRVLFMQSDGGLTPMENFNGARAILSGPAGGVVGYAVTTWQKETDLPVIGFDMGGTSTDVSRFAGTYEHVYESTTAGVTIQAPQLDVNTVAAGGGSMLFFRSGLFVVGPESAGAHPGPVCYKKGGPLTVTDANLALGRLLPEYFPNIFGPNEDSPLDKVQTLKEFEKLTKDINEFLVKSESKTGSMSIEEVAMGFVRVANEAMCRPIRALTQAKGYDTARHALACFGGAGGQHACAIARSLGMTTVFVHKYAGILSAYGMALADVVHEAQEPSAKGYYTENFKYFDDRLKILGDKCRNELLKQGFDEKHIVLEPYLHMRYDGTDCALMVPPSPASDSTPKSGDFLKSFVERYKLEFGFVIQGRDVIIDDIRVRGIGKSDIDEEPLIEISQSTPVPNSKTKVFFENAYHETNVYLLKDLKAQQTINGPAIIMDQLSTVLIEPDCIGTITKLGDIKIVIGSGKIKTIGSQLDSIQLSIFSHRFMSIAEQMGRILQRTSISTNIKERLDFSCALFGADGGLVSNAPHIPVHLGSMQEAVQYQMGARKELKEGDVILSNHPGAGGSHLPDFTVITPVFHKGIQKPIFFVASRGHHADIGGITPGSMPPHSTSLDQEGAAFKSFLLVEGGKFQEEDFIAAIKKAGGRNLSDNISDVRAQVAANKKGIDLVSELIAQYGLDVVQAYMGYIQHNAEVAVRDMLKMVAKDAKRRMGKSVLEAEDFMDDGSRIRLTVTLDEEKGSAYCDFTGTGPEVWGNCNAPKAITLSALIYCLRCMVGHDVPLNQGCLAPVKINIPKGSILDPSDNAAVVGGNVLTSQRVVDVVLKAFRVCAASQGCMNNITFGDETWGCYETVAGGSGAGPSWHGCSGVHTHMTNTRITDIEIVERRYPVHVRKFMLRSGTGGSGKYRGGEGVLRELMFRSPLTLSVLTERRVLQPYGMEGGGPGSRGVNILVRADGRKINLGPKSAVPVLPGDVFQLHTPGGGGYGKEGTSQIPEDPSQGSTSDKRRFVERGSVFEYRQAQEGV</sequence>
<organism evidence="7 8">
    <name type="scientific">Psylliodes chrysocephalus</name>
    <dbReference type="NCBI Taxonomy" id="3402493"/>
    <lineage>
        <taxon>Eukaryota</taxon>
        <taxon>Metazoa</taxon>
        <taxon>Ecdysozoa</taxon>
        <taxon>Arthropoda</taxon>
        <taxon>Hexapoda</taxon>
        <taxon>Insecta</taxon>
        <taxon>Pterygota</taxon>
        <taxon>Neoptera</taxon>
        <taxon>Endopterygota</taxon>
        <taxon>Coleoptera</taxon>
        <taxon>Polyphaga</taxon>
        <taxon>Cucujiformia</taxon>
        <taxon>Chrysomeloidea</taxon>
        <taxon>Chrysomelidae</taxon>
        <taxon>Galerucinae</taxon>
        <taxon>Alticini</taxon>
        <taxon>Psylliodes</taxon>
    </lineage>
</organism>
<evidence type="ECO:0000259" key="6">
    <source>
        <dbReference type="Pfam" id="PF19278"/>
    </source>
</evidence>
<dbReference type="InterPro" id="IPR002821">
    <property type="entry name" value="Hydantoinase_A"/>
</dbReference>
<dbReference type="InterPro" id="IPR049517">
    <property type="entry name" value="ACX-like_C"/>
</dbReference>
<evidence type="ECO:0000256" key="1">
    <source>
        <dbReference type="ARBA" id="ARBA00010403"/>
    </source>
</evidence>
<comment type="similarity">
    <text evidence="1">Belongs to the oxoprolinase family.</text>
</comment>
<gene>
    <name evidence="7" type="ORF">PSYICH_LOCUS11104</name>
</gene>